<gene>
    <name evidence="1" type="ORF">E2C01_037999</name>
</gene>
<dbReference type="EMBL" id="VSRR010006228">
    <property type="protein sequence ID" value="MPC44326.1"/>
    <property type="molecule type" value="Genomic_DNA"/>
</dbReference>
<proteinExistence type="predicted"/>
<protein>
    <submittedName>
        <fullName evidence="1">Uncharacterized protein</fullName>
    </submittedName>
</protein>
<name>A0A5B7FG38_PORTR</name>
<keyword evidence="2" id="KW-1185">Reference proteome</keyword>
<dbReference type="AlphaFoldDB" id="A0A5B7FG38"/>
<accession>A0A5B7FG38</accession>
<dbReference type="Proteomes" id="UP000324222">
    <property type="component" value="Unassembled WGS sequence"/>
</dbReference>
<evidence type="ECO:0000313" key="2">
    <source>
        <dbReference type="Proteomes" id="UP000324222"/>
    </source>
</evidence>
<evidence type="ECO:0000313" key="1">
    <source>
        <dbReference type="EMBL" id="MPC44326.1"/>
    </source>
</evidence>
<sequence>MVSVGREGEGKQRPSFCLRMPEQTAVKSALGTPCHILEMVPSAAPPVASGRLVLGSPEVCESDKMWTSFKK</sequence>
<organism evidence="1 2">
    <name type="scientific">Portunus trituberculatus</name>
    <name type="common">Swimming crab</name>
    <name type="synonym">Neptunus trituberculatus</name>
    <dbReference type="NCBI Taxonomy" id="210409"/>
    <lineage>
        <taxon>Eukaryota</taxon>
        <taxon>Metazoa</taxon>
        <taxon>Ecdysozoa</taxon>
        <taxon>Arthropoda</taxon>
        <taxon>Crustacea</taxon>
        <taxon>Multicrustacea</taxon>
        <taxon>Malacostraca</taxon>
        <taxon>Eumalacostraca</taxon>
        <taxon>Eucarida</taxon>
        <taxon>Decapoda</taxon>
        <taxon>Pleocyemata</taxon>
        <taxon>Brachyura</taxon>
        <taxon>Eubrachyura</taxon>
        <taxon>Portunoidea</taxon>
        <taxon>Portunidae</taxon>
        <taxon>Portuninae</taxon>
        <taxon>Portunus</taxon>
    </lineage>
</organism>
<reference evidence="1 2" key="1">
    <citation type="submission" date="2019-05" db="EMBL/GenBank/DDBJ databases">
        <title>Another draft genome of Portunus trituberculatus and its Hox gene families provides insights of decapod evolution.</title>
        <authorList>
            <person name="Jeong J.-H."/>
            <person name="Song I."/>
            <person name="Kim S."/>
            <person name="Choi T."/>
            <person name="Kim D."/>
            <person name="Ryu S."/>
            <person name="Kim W."/>
        </authorList>
    </citation>
    <scope>NUCLEOTIDE SEQUENCE [LARGE SCALE GENOMIC DNA]</scope>
    <source>
        <tissue evidence="1">Muscle</tissue>
    </source>
</reference>
<comment type="caution">
    <text evidence="1">The sequence shown here is derived from an EMBL/GenBank/DDBJ whole genome shotgun (WGS) entry which is preliminary data.</text>
</comment>